<dbReference type="Proteomes" id="UP000276128">
    <property type="component" value="Unassembled WGS sequence"/>
</dbReference>
<evidence type="ECO:0000313" key="6">
    <source>
        <dbReference type="EMBL" id="RTE03622.1"/>
    </source>
</evidence>
<evidence type="ECO:0000256" key="3">
    <source>
        <dbReference type="ARBA" id="ARBA00023125"/>
    </source>
</evidence>
<comment type="caution">
    <text evidence="6">The sequence shown here is derived from an EMBL/GenBank/DDBJ whole genome shotgun (WGS) entry which is preliminary data.</text>
</comment>
<dbReference type="PANTHER" id="PTHR30126:SF100">
    <property type="entry name" value="LYSR-FAMILY TRANSCRIPTIONAL REGULATOR"/>
    <property type="match status" value="1"/>
</dbReference>
<evidence type="ECO:0000256" key="1">
    <source>
        <dbReference type="ARBA" id="ARBA00009437"/>
    </source>
</evidence>
<evidence type="ECO:0000256" key="2">
    <source>
        <dbReference type="ARBA" id="ARBA00023015"/>
    </source>
</evidence>
<accession>A0A430J5T1</accession>
<protein>
    <submittedName>
        <fullName evidence="6">LysR family transcriptional regulator</fullName>
    </submittedName>
</protein>
<dbReference type="InterPro" id="IPR036388">
    <property type="entry name" value="WH-like_DNA-bd_sf"/>
</dbReference>
<keyword evidence="3" id="KW-0238">DNA-binding</keyword>
<comment type="similarity">
    <text evidence="1">Belongs to the LysR transcriptional regulatory family.</text>
</comment>
<dbReference type="SUPFAM" id="SSF53850">
    <property type="entry name" value="Periplasmic binding protein-like II"/>
    <property type="match status" value="1"/>
</dbReference>
<dbReference type="Pfam" id="PF03466">
    <property type="entry name" value="LysR_substrate"/>
    <property type="match status" value="1"/>
</dbReference>
<evidence type="ECO:0000313" key="7">
    <source>
        <dbReference type="Proteomes" id="UP000276128"/>
    </source>
</evidence>
<dbReference type="CDD" id="cd05466">
    <property type="entry name" value="PBP2_LTTR_substrate"/>
    <property type="match status" value="1"/>
</dbReference>
<dbReference type="GO" id="GO:0003700">
    <property type="term" value="F:DNA-binding transcription factor activity"/>
    <property type="evidence" value="ECO:0007669"/>
    <property type="project" value="InterPro"/>
</dbReference>
<dbReference type="InterPro" id="IPR005119">
    <property type="entry name" value="LysR_subst-bd"/>
</dbReference>
<dbReference type="AlphaFoldDB" id="A0A430J5T1"/>
<gene>
    <name evidence="6" type="ORF">EJQ19_27745</name>
</gene>
<name>A0A430J5T1_9BACL</name>
<dbReference type="InterPro" id="IPR000847">
    <property type="entry name" value="LysR_HTH_N"/>
</dbReference>
<keyword evidence="2" id="KW-0805">Transcription regulation</keyword>
<dbReference type="EMBL" id="RXHU01000100">
    <property type="protein sequence ID" value="RTE03622.1"/>
    <property type="molecule type" value="Genomic_DNA"/>
</dbReference>
<dbReference type="GO" id="GO:0000976">
    <property type="term" value="F:transcription cis-regulatory region binding"/>
    <property type="evidence" value="ECO:0007669"/>
    <property type="project" value="TreeGrafter"/>
</dbReference>
<feature type="domain" description="HTH lysR-type" evidence="5">
    <location>
        <begin position="8"/>
        <end position="65"/>
    </location>
</feature>
<dbReference type="PANTHER" id="PTHR30126">
    <property type="entry name" value="HTH-TYPE TRANSCRIPTIONAL REGULATOR"/>
    <property type="match status" value="1"/>
</dbReference>
<dbReference type="Gene3D" id="3.40.190.290">
    <property type="match status" value="1"/>
</dbReference>
<dbReference type="PRINTS" id="PR00039">
    <property type="entry name" value="HTHLYSR"/>
</dbReference>
<organism evidence="6 7">
    <name type="scientific">Paenibacillus whitsoniae</name>
    <dbReference type="NCBI Taxonomy" id="2496558"/>
    <lineage>
        <taxon>Bacteria</taxon>
        <taxon>Bacillati</taxon>
        <taxon>Bacillota</taxon>
        <taxon>Bacilli</taxon>
        <taxon>Bacillales</taxon>
        <taxon>Paenibacillaceae</taxon>
        <taxon>Paenibacillus</taxon>
    </lineage>
</organism>
<proteinExistence type="inferred from homology"/>
<dbReference type="Gene3D" id="1.10.10.10">
    <property type="entry name" value="Winged helix-like DNA-binding domain superfamily/Winged helix DNA-binding domain"/>
    <property type="match status" value="1"/>
</dbReference>
<dbReference type="OrthoDB" id="9785745at2"/>
<evidence type="ECO:0000256" key="4">
    <source>
        <dbReference type="ARBA" id="ARBA00023163"/>
    </source>
</evidence>
<dbReference type="PROSITE" id="PS50931">
    <property type="entry name" value="HTH_LYSR"/>
    <property type="match status" value="1"/>
</dbReference>
<dbReference type="SUPFAM" id="SSF46785">
    <property type="entry name" value="Winged helix' DNA-binding domain"/>
    <property type="match status" value="1"/>
</dbReference>
<evidence type="ECO:0000259" key="5">
    <source>
        <dbReference type="PROSITE" id="PS50931"/>
    </source>
</evidence>
<dbReference type="Pfam" id="PF00126">
    <property type="entry name" value="HTH_1"/>
    <property type="match status" value="1"/>
</dbReference>
<keyword evidence="4" id="KW-0804">Transcription</keyword>
<sequence length="304" mass="34387">MIEGVLSMDLSLYKTLLEVAKWQNFTKASEKLGYAQSSVTAQIQKLEMEYGVEIFERFDKKMMPTPAGQILLRYAAKLIRVFEESKINVAGQTTGSFTIGTHETTLCSYMLPPFLGTFKRCYPQISIAITELLENDTFRALKAGECDLGFIVDRVRHDPDLIFETIQEEEFVVVASPDHPLASRDAIVPEDLNGCEILMSISGGKCRNLFEDMLRKHRVKYRLTYEINSFETLKKCALHGLGVTFLPRTTVTSEIQTGQLAILPLDYPDFKLTVQLCYHAKRQLSVPMTNFVGLLCKTTPHEPL</sequence>
<reference evidence="6 7" key="1">
    <citation type="submission" date="2018-12" db="EMBL/GenBank/DDBJ databases">
        <title>Bacillus ochoae sp. nov., Paenibacillus whitsoniae sp. nov., Paenibacillus spiritus sp. nov. Isolated from the Mars Exploration Rover during spacecraft assembly.</title>
        <authorList>
            <person name="Seuylemezian A."/>
            <person name="Vaishampayan P."/>
        </authorList>
    </citation>
    <scope>NUCLEOTIDE SEQUENCE [LARGE SCALE GENOMIC DNA]</scope>
    <source>
        <strain evidence="6 7">MER 54</strain>
    </source>
</reference>
<keyword evidence="7" id="KW-1185">Reference proteome</keyword>
<dbReference type="InterPro" id="IPR036390">
    <property type="entry name" value="WH_DNA-bd_sf"/>
</dbReference>